<evidence type="ECO:0000313" key="2">
    <source>
        <dbReference type="Proteomes" id="UP001215280"/>
    </source>
</evidence>
<sequence>MLVNDWILLERIISDFGTTVPPTRTRPWTCEWLAWVLLSSWFSGWFVGAAPQPEVERVVEVESEESGFGDVVGRSVRKMESLYVAHLSEENNTVLVVGVHGEVVVVETDLDIFFEGDAIGGDDVGRWVDGQGGAGVLCLLGDDP</sequence>
<keyword evidence="2" id="KW-1185">Reference proteome</keyword>
<gene>
    <name evidence="1" type="ORF">DFH07DRAFT_940348</name>
</gene>
<accession>A0AAD7NFK5</accession>
<protein>
    <submittedName>
        <fullName evidence="1">Uncharacterized protein</fullName>
    </submittedName>
</protein>
<reference evidence="1" key="1">
    <citation type="submission" date="2023-03" db="EMBL/GenBank/DDBJ databases">
        <title>Massive genome expansion in bonnet fungi (Mycena s.s.) driven by repeated elements and novel gene families across ecological guilds.</title>
        <authorList>
            <consortium name="Lawrence Berkeley National Laboratory"/>
            <person name="Harder C.B."/>
            <person name="Miyauchi S."/>
            <person name="Viragh M."/>
            <person name="Kuo A."/>
            <person name="Thoen E."/>
            <person name="Andreopoulos B."/>
            <person name="Lu D."/>
            <person name="Skrede I."/>
            <person name="Drula E."/>
            <person name="Henrissat B."/>
            <person name="Morin E."/>
            <person name="Kohler A."/>
            <person name="Barry K."/>
            <person name="LaButti K."/>
            <person name="Morin E."/>
            <person name="Salamov A."/>
            <person name="Lipzen A."/>
            <person name="Mereny Z."/>
            <person name="Hegedus B."/>
            <person name="Baldrian P."/>
            <person name="Stursova M."/>
            <person name="Weitz H."/>
            <person name="Taylor A."/>
            <person name="Grigoriev I.V."/>
            <person name="Nagy L.G."/>
            <person name="Martin F."/>
            <person name="Kauserud H."/>
        </authorList>
    </citation>
    <scope>NUCLEOTIDE SEQUENCE</scope>
    <source>
        <strain evidence="1">CBHHK188m</strain>
    </source>
</reference>
<dbReference type="AlphaFoldDB" id="A0AAD7NFK5"/>
<evidence type="ECO:0000313" key="1">
    <source>
        <dbReference type="EMBL" id="KAJ7758142.1"/>
    </source>
</evidence>
<name>A0AAD7NFK5_9AGAR</name>
<comment type="caution">
    <text evidence="1">The sequence shown here is derived from an EMBL/GenBank/DDBJ whole genome shotgun (WGS) entry which is preliminary data.</text>
</comment>
<dbReference type="EMBL" id="JARJLG010000056">
    <property type="protein sequence ID" value="KAJ7758142.1"/>
    <property type="molecule type" value="Genomic_DNA"/>
</dbReference>
<organism evidence="1 2">
    <name type="scientific">Mycena maculata</name>
    <dbReference type="NCBI Taxonomy" id="230809"/>
    <lineage>
        <taxon>Eukaryota</taxon>
        <taxon>Fungi</taxon>
        <taxon>Dikarya</taxon>
        <taxon>Basidiomycota</taxon>
        <taxon>Agaricomycotina</taxon>
        <taxon>Agaricomycetes</taxon>
        <taxon>Agaricomycetidae</taxon>
        <taxon>Agaricales</taxon>
        <taxon>Marasmiineae</taxon>
        <taxon>Mycenaceae</taxon>
        <taxon>Mycena</taxon>
    </lineage>
</organism>
<proteinExistence type="predicted"/>
<dbReference type="Proteomes" id="UP001215280">
    <property type="component" value="Unassembled WGS sequence"/>
</dbReference>